<dbReference type="Proteomes" id="UP001500804">
    <property type="component" value="Unassembled WGS sequence"/>
</dbReference>
<protein>
    <recommendedName>
        <fullName evidence="4">FXSXX-COOH protein</fullName>
    </recommendedName>
</protein>
<evidence type="ECO:0000313" key="2">
    <source>
        <dbReference type="EMBL" id="GAA5121108.1"/>
    </source>
</evidence>
<keyword evidence="3" id="KW-1185">Reference proteome</keyword>
<dbReference type="EMBL" id="BAABJO010000009">
    <property type="protein sequence ID" value="GAA5121108.1"/>
    <property type="molecule type" value="Genomic_DNA"/>
</dbReference>
<evidence type="ECO:0000256" key="1">
    <source>
        <dbReference type="SAM" id="MobiDB-lite"/>
    </source>
</evidence>
<feature type="compositionally biased region" description="Low complexity" evidence="1">
    <location>
        <begin position="24"/>
        <end position="41"/>
    </location>
</feature>
<name>A0ABP9NI37_9PSEU</name>
<sequence>MATYQYRAPTVTPSSAATRRIDTRSSPSASSSATAARTSDPLLRPVLAGFARSTQIEEGTDAPYR</sequence>
<accession>A0ABP9NI37</accession>
<organism evidence="2 3">
    <name type="scientific">Pseudonocardia adelaidensis</name>
    <dbReference type="NCBI Taxonomy" id="648754"/>
    <lineage>
        <taxon>Bacteria</taxon>
        <taxon>Bacillati</taxon>
        <taxon>Actinomycetota</taxon>
        <taxon>Actinomycetes</taxon>
        <taxon>Pseudonocardiales</taxon>
        <taxon>Pseudonocardiaceae</taxon>
        <taxon>Pseudonocardia</taxon>
    </lineage>
</organism>
<gene>
    <name evidence="2" type="ORF">GCM10023320_29410</name>
</gene>
<evidence type="ECO:0008006" key="4">
    <source>
        <dbReference type="Google" id="ProtNLM"/>
    </source>
</evidence>
<proteinExistence type="predicted"/>
<comment type="caution">
    <text evidence="2">The sequence shown here is derived from an EMBL/GenBank/DDBJ whole genome shotgun (WGS) entry which is preliminary data.</text>
</comment>
<feature type="region of interest" description="Disordered" evidence="1">
    <location>
        <begin position="1"/>
        <end position="41"/>
    </location>
</feature>
<reference evidence="3" key="1">
    <citation type="journal article" date="2019" name="Int. J. Syst. Evol. Microbiol.">
        <title>The Global Catalogue of Microorganisms (GCM) 10K type strain sequencing project: providing services to taxonomists for standard genome sequencing and annotation.</title>
        <authorList>
            <consortium name="The Broad Institute Genomics Platform"/>
            <consortium name="The Broad Institute Genome Sequencing Center for Infectious Disease"/>
            <person name="Wu L."/>
            <person name="Ma J."/>
        </authorList>
    </citation>
    <scope>NUCLEOTIDE SEQUENCE [LARGE SCALE GENOMIC DNA]</scope>
    <source>
        <strain evidence="3">JCM 18302</strain>
    </source>
</reference>
<evidence type="ECO:0000313" key="3">
    <source>
        <dbReference type="Proteomes" id="UP001500804"/>
    </source>
</evidence>